<dbReference type="AlphaFoldDB" id="A0A2Z5ZGV6"/>
<reference evidence="2 5" key="2">
    <citation type="submission" date="2018-02" db="EMBL/GenBank/DDBJ databases">
        <title>Acetobacter orientalis genome.</title>
        <authorList>
            <person name="Nakashima N."/>
            <person name="Tamura T."/>
        </authorList>
    </citation>
    <scope>NUCLEOTIDE SEQUENCE [LARGE SCALE GENOMIC DNA]</scope>
    <source>
        <strain evidence="2 5">FAN1</strain>
    </source>
</reference>
<dbReference type="GeneID" id="76205275"/>
<keyword evidence="1" id="KW-0732">Signal</keyword>
<evidence type="ECO:0000313" key="2">
    <source>
        <dbReference type="EMBL" id="BBC79808.1"/>
    </source>
</evidence>
<evidence type="ECO:0000313" key="4">
    <source>
        <dbReference type="Proteomes" id="UP000032670"/>
    </source>
</evidence>
<dbReference type="STRING" id="1231341.Abor_039_025"/>
<protein>
    <submittedName>
        <fullName evidence="2">Inhibitor of vertebrate lysozyme family protein</fullName>
    </submittedName>
</protein>
<dbReference type="Gene3D" id="3.40.1420.10">
    <property type="entry name" value="Inhibitor of vertebrate lysozyme"/>
    <property type="match status" value="1"/>
</dbReference>
<evidence type="ECO:0000313" key="5">
    <source>
        <dbReference type="Proteomes" id="UP000270034"/>
    </source>
</evidence>
<dbReference type="Proteomes" id="UP000270034">
    <property type="component" value="Chromosome"/>
</dbReference>
<dbReference type="RefSeq" id="WP_048842181.1">
    <property type="nucleotide sequence ID" value="NZ_BAMX01000039.1"/>
</dbReference>
<dbReference type="Proteomes" id="UP000032670">
    <property type="component" value="Unassembled WGS sequence"/>
</dbReference>
<organism evidence="2 5">
    <name type="scientific">Acetobacter orientalis</name>
    <dbReference type="NCBI Taxonomy" id="146474"/>
    <lineage>
        <taxon>Bacteria</taxon>
        <taxon>Pseudomonadati</taxon>
        <taxon>Pseudomonadota</taxon>
        <taxon>Alphaproteobacteria</taxon>
        <taxon>Acetobacterales</taxon>
        <taxon>Acetobacteraceae</taxon>
        <taxon>Acetobacter</taxon>
    </lineage>
</organism>
<gene>
    <name evidence="3" type="ORF">Abor_039_025</name>
    <name evidence="2" type="ORF">AcetOrient_orf02194</name>
</gene>
<feature type="signal peptide" evidence="1">
    <location>
        <begin position="1"/>
        <end position="21"/>
    </location>
</feature>
<dbReference type="EMBL" id="BAMX01000039">
    <property type="protein sequence ID" value="GAN67143.1"/>
    <property type="molecule type" value="Genomic_DNA"/>
</dbReference>
<dbReference type="Pfam" id="PF08816">
    <property type="entry name" value="Ivy"/>
    <property type="match status" value="1"/>
</dbReference>
<dbReference type="KEGG" id="aot:AcetOri_orf02194"/>
<evidence type="ECO:0000313" key="3">
    <source>
        <dbReference type="EMBL" id="GAN67143.1"/>
    </source>
</evidence>
<feature type="chain" id="PRO_5036059933" evidence="1">
    <location>
        <begin position="22"/>
        <end position="148"/>
    </location>
</feature>
<evidence type="ECO:0000256" key="1">
    <source>
        <dbReference type="SAM" id="SignalP"/>
    </source>
</evidence>
<name>A0A2Z5ZGV6_9PROT</name>
<keyword evidence="4" id="KW-1185">Reference proteome</keyword>
<sequence>MQYFSKAAFACTLLVPFAAHAAPQKKPEQTVNLSSYVSDMAQNPKYSKAYRSMATLPGWVSTGQGTSTPTMPQIIAGKTYRVGHLCEPHNCAQNQFDVILSEDGKQAWGLFSSRIGQKLYQMPFGNPNDAMLAALNAAYKANNPNDSQ</sequence>
<dbReference type="InterPro" id="IPR036501">
    <property type="entry name" value="Inhibitor_vert_lysozyme_sf"/>
</dbReference>
<reference evidence="3 4" key="1">
    <citation type="submission" date="2012-11" db="EMBL/GenBank/DDBJ databases">
        <title>Whole genome sequence of Acetobacter orientalis 21F-2.</title>
        <authorList>
            <person name="Azuma Y."/>
            <person name="Higashiura N."/>
            <person name="Hirakawa H."/>
            <person name="Matsushita K."/>
        </authorList>
    </citation>
    <scope>NUCLEOTIDE SEQUENCE [LARGE SCALE GENOMIC DNA]</scope>
    <source>
        <strain evidence="3 4">21F-2</strain>
    </source>
</reference>
<accession>A0A0D6NNE3</accession>
<dbReference type="SUPFAM" id="SSF89872">
    <property type="entry name" value="Inhibitor of vertebrate lysozyme, Ivy"/>
    <property type="match status" value="1"/>
</dbReference>
<proteinExistence type="predicted"/>
<accession>A0A2Z5ZGV6</accession>
<dbReference type="EMBL" id="AP018515">
    <property type="protein sequence ID" value="BBC79808.1"/>
    <property type="molecule type" value="Genomic_DNA"/>
</dbReference>